<keyword evidence="5 12" id="KW-0812">Transmembrane</keyword>
<comment type="subcellular location">
    <subcellularLocation>
        <location evidence="1">Cell inner membrane</location>
        <topology evidence="1">Multi-pass membrane protein</topology>
    </subcellularLocation>
    <subcellularLocation>
        <location evidence="12">Cell membrane</location>
        <topology evidence="12">Multi-pass membrane protein</topology>
    </subcellularLocation>
</comment>
<feature type="transmembrane region" description="Helical" evidence="12">
    <location>
        <begin position="45"/>
        <end position="66"/>
    </location>
</feature>
<dbReference type="InterPro" id="IPR000515">
    <property type="entry name" value="MetI-like"/>
</dbReference>
<evidence type="ECO:0000256" key="10">
    <source>
        <dbReference type="ARBA" id="ARBA00024202"/>
    </source>
</evidence>
<feature type="transmembrane region" description="Helical" evidence="12">
    <location>
        <begin position="141"/>
        <end position="163"/>
    </location>
</feature>
<keyword evidence="3" id="KW-1003">Cell membrane</keyword>
<geneLocation type="plasmid" evidence="14 15">
    <name>pCgly1</name>
</geneLocation>
<dbReference type="GO" id="GO:0055085">
    <property type="term" value="P:transmembrane transport"/>
    <property type="evidence" value="ECO:0007669"/>
    <property type="project" value="InterPro"/>
</dbReference>
<dbReference type="PANTHER" id="PTHR43386:SF2">
    <property type="entry name" value="OLIGOPEPTIDE TRANSPORT SYSTEM PERMEASE PROTEIN OPPC"/>
    <property type="match status" value="1"/>
</dbReference>
<dbReference type="eggNOG" id="COG1173">
    <property type="taxonomic scope" value="Bacteria"/>
</dbReference>
<feature type="transmembrane region" description="Helical" evidence="12">
    <location>
        <begin position="220"/>
        <end position="240"/>
    </location>
</feature>
<dbReference type="Pfam" id="PF00528">
    <property type="entry name" value="BPD_transp_1"/>
    <property type="match status" value="1"/>
</dbReference>
<feature type="transmembrane region" description="Helical" evidence="12">
    <location>
        <begin position="169"/>
        <end position="189"/>
    </location>
</feature>
<dbReference type="InterPro" id="IPR025966">
    <property type="entry name" value="OppC_N"/>
</dbReference>
<dbReference type="OrthoDB" id="9812701at2"/>
<dbReference type="EMBL" id="CP006843">
    <property type="protein sequence ID" value="AHW65674.1"/>
    <property type="molecule type" value="Genomic_DNA"/>
</dbReference>
<keyword evidence="7" id="KW-0653">Protein transport</keyword>
<evidence type="ECO:0000313" key="14">
    <source>
        <dbReference type="EMBL" id="AHW65674.1"/>
    </source>
</evidence>
<organism evidence="14 15">
    <name type="scientific">Corynebacterium glyciniphilum AJ 3170</name>
    <dbReference type="NCBI Taxonomy" id="1404245"/>
    <lineage>
        <taxon>Bacteria</taxon>
        <taxon>Bacillati</taxon>
        <taxon>Actinomycetota</taxon>
        <taxon>Actinomycetes</taxon>
        <taxon>Mycobacteriales</taxon>
        <taxon>Corynebacteriaceae</taxon>
        <taxon>Corynebacterium</taxon>
    </lineage>
</organism>
<dbReference type="AlphaFoldDB" id="X5DWI6"/>
<gene>
    <name evidence="14" type="primary">oppC</name>
    <name evidence="14" type="ORF">CGLY_16505</name>
</gene>
<feature type="transmembrane region" description="Helical" evidence="12">
    <location>
        <begin position="112"/>
        <end position="134"/>
    </location>
</feature>
<dbReference type="GO" id="GO:0015031">
    <property type="term" value="P:protein transport"/>
    <property type="evidence" value="ECO:0007669"/>
    <property type="project" value="UniProtKB-KW"/>
</dbReference>
<comment type="similarity">
    <text evidence="10">Belongs to the binding-protein-dependent transport system permease family. OppBC subfamily.</text>
</comment>
<sequence length="312" mass="33208">MTNTSQPTPAIAPEAAMITANTVKTTPRGSSKTRLYLRRFARNRLALVGVAILTLLILTTVLAPLVTPWSYDDPDFLNLSTAPSGEHWFGTTDAGNDLFAQTVHGLGRSLTIALLVAIGTTIIAALIGTAAALYGGRIERVLIEFIHLLLAVPTFLFIALIVGDSGGDWKILTLVLIAFGWMMSARVIWSMALSIRSNDYIRAAHYMGVSRPRIIVRHMIPNIGSLLVIQFTLAVVATIASETGLSFLGLGVKLPDVSLGTLLQTGAGSLTAAPWQFWFPAATLTLLTVSIAFISDGLRDALDPNSAAGGRA</sequence>
<evidence type="ECO:0000256" key="4">
    <source>
        <dbReference type="ARBA" id="ARBA00022519"/>
    </source>
</evidence>
<dbReference type="GO" id="GO:0005886">
    <property type="term" value="C:plasma membrane"/>
    <property type="evidence" value="ECO:0007669"/>
    <property type="project" value="UniProtKB-SubCell"/>
</dbReference>
<dbReference type="PROSITE" id="PS50928">
    <property type="entry name" value="ABC_TM1"/>
    <property type="match status" value="1"/>
</dbReference>
<keyword evidence="14" id="KW-0614">Plasmid</keyword>
<dbReference type="CDD" id="cd06261">
    <property type="entry name" value="TM_PBP2"/>
    <property type="match status" value="1"/>
</dbReference>
<evidence type="ECO:0000256" key="2">
    <source>
        <dbReference type="ARBA" id="ARBA00022448"/>
    </source>
</evidence>
<keyword evidence="8 12" id="KW-1133">Transmembrane helix</keyword>
<dbReference type="GO" id="GO:0015833">
    <property type="term" value="P:peptide transport"/>
    <property type="evidence" value="ECO:0007669"/>
    <property type="project" value="UniProtKB-KW"/>
</dbReference>
<keyword evidence="9 12" id="KW-0472">Membrane</keyword>
<evidence type="ECO:0000256" key="1">
    <source>
        <dbReference type="ARBA" id="ARBA00004429"/>
    </source>
</evidence>
<proteinExistence type="inferred from homology"/>
<dbReference type="Pfam" id="PF12911">
    <property type="entry name" value="OppC_N"/>
    <property type="match status" value="1"/>
</dbReference>
<accession>X5DWI6</accession>
<keyword evidence="15" id="KW-1185">Reference proteome</keyword>
<feature type="domain" description="ABC transmembrane type-1" evidence="13">
    <location>
        <begin position="110"/>
        <end position="295"/>
    </location>
</feature>
<dbReference type="InterPro" id="IPR035906">
    <property type="entry name" value="MetI-like_sf"/>
</dbReference>
<dbReference type="KEGG" id="cgy:CGLY_16505"/>
<evidence type="ECO:0000256" key="11">
    <source>
        <dbReference type="ARBA" id="ARBA00072251"/>
    </source>
</evidence>
<evidence type="ECO:0000256" key="5">
    <source>
        <dbReference type="ARBA" id="ARBA00022692"/>
    </source>
</evidence>
<evidence type="ECO:0000256" key="3">
    <source>
        <dbReference type="ARBA" id="ARBA00022475"/>
    </source>
</evidence>
<dbReference type="Gene3D" id="1.10.3720.10">
    <property type="entry name" value="MetI-like"/>
    <property type="match status" value="1"/>
</dbReference>
<keyword evidence="2 12" id="KW-0813">Transport</keyword>
<dbReference type="RefSeq" id="WP_041628651.1">
    <property type="nucleotide sequence ID" value="NZ_CP006843.1"/>
</dbReference>
<evidence type="ECO:0000313" key="15">
    <source>
        <dbReference type="Proteomes" id="UP000023703"/>
    </source>
</evidence>
<dbReference type="InterPro" id="IPR050366">
    <property type="entry name" value="BP-dependent_transpt_permease"/>
</dbReference>
<feature type="transmembrane region" description="Helical" evidence="12">
    <location>
        <begin position="275"/>
        <end position="294"/>
    </location>
</feature>
<evidence type="ECO:0000256" key="12">
    <source>
        <dbReference type="RuleBase" id="RU363032"/>
    </source>
</evidence>
<keyword evidence="6" id="KW-0571">Peptide transport</keyword>
<evidence type="ECO:0000256" key="6">
    <source>
        <dbReference type="ARBA" id="ARBA00022856"/>
    </source>
</evidence>
<keyword evidence="4" id="KW-0997">Cell inner membrane</keyword>
<evidence type="ECO:0000256" key="7">
    <source>
        <dbReference type="ARBA" id="ARBA00022927"/>
    </source>
</evidence>
<evidence type="ECO:0000256" key="9">
    <source>
        <dbReference type="ARBA" id="ARBA00023136"/>
    </source>
</evidence>
<dbReference type="PANTHER" id="PTHR43386">
    <property type="entry name" value="OLIGOPEPTIDE TRANSPORT SYSTEM PERMEASE PROTEIN APPC"/>
    <property type="match status" value="1"/>
</dbReference>
<dbReference type="SUPFAM" id="SSF161098">
    <property type="entry name" value="MetI-like"/>
    <property type="match status" value="1"/>
</dbReference>
<evidence type="ECO:0000259" key="13">
    <source>
        <dbReference type="PROSITE" id="PS50928"/>
    </source>
</evidence>
<dbReference type="Proteomes" id="UP000023703">
    <property type="component" value="Plasmid pCgly1"/>
</dbReference>
<name>X5DWI6_9CORY</name>
<dbReference type="HOGENOM" id="CLU_028518_1_3_11"/>
<reference evidence="14 15" key="1">
    <citation type="journal article" date="2015" name="Int. J. Syst. Evol. Microbiol.">
        <title>Revisiting Corynebacterium glyciniphilum (ex Kubota et al., 1972) sp. nov., nom. rev., isolated from putrefied banana.</title>
        <authorList>
            <person name="Al-Dilaimi A."/>
            <person name="Bednarz H."/>
            <person name="Lomker A."/>
            <person name="Niehaus K."/>
            <person name="Kalinowski J."/>
            <person name="Ruckert C."/>
        </authorList>
    </citation>
    <scope>NUCLEOTIDE SEQUENCE [LARGE SCALE GENOMIC DNA]</scope>
    <source>
        <strain evidence="14">AJ 3170</strain>
        <plasmid evidence="15">Plasmid pCgly1</plasmid>
    </source>
</reference>
<evidence type="ECO:0000256" key="8">
    <source>
        <dbReference type="ARBA" id="ARBA00022989"/>
    </source>
</evidence>
<protein>
    <recommendedName>
        <fullName evidence="11">Oligopeptide transport system permease protein OppC</fullName>
    </recommendedName>
</protein>